<name>A0A392M810_9FABA</name>
<gene>
    <name evidence="1" type="ORF">A2U01_0004453</name>
</gene>
<keyword evidence="2" id="KW-1185">Reference proteome</keyword>
<proteinExistence type="predicted"/>
<dbReference type="AlphaFoldDB" id="A0A392M810"/>
<protein>
    <submittedName>
        <fullName evidence="1">Uncharacterized protein</fullName>
    </submittedName>
</protein>
<organism evidence="1 2">
    <name type="scientific">Trifolium medium</name>
    <dbReference type="NCBI Taxonomy" id="97028"/>
    <lineage>
        <taxon>Eukaryota</taxon>
        <taxon>Viridiplantae</taxon>
        <taxon>Streptophyta</taxon>
        <taxon>Embryophyta</taxon>
        <taxon>Tracheophyta</taxon>
        <taxon>Spermatophyta</taxon>
        <taxon>Magnoliopsida</taxon>
        <taxon>eudicotyledons</taxon>
        <taxon>Gunneridae</taxon>
        <taxon>Pentapetalae</taxon>
        <taxon>rosids</taxon>
        <taxon>fabids</taxon>
        <taxon>Fabales</taxon>
        <taxon>Fabaceae</taxon>
        <taxon>Papilionoideae</taxon>
        <taxon>50 kb inversion clade</taxon>
        <taxon>NPAAA clade</taxon>
        <taxon>Hologalegina</taxon>
        <taxon>IRL clade</taxon>
        <taxon>Trifolieae</taxon>
        <taxon>Trifolium</taxon>
    </lineage>
</organism>
<sequence length="284" mass="31214">NHPKHQHNIEAKLVALQVSSASNGGSNSSTQSSTNQPFQLLTRAIDKLQEDIDVAESTNDAFPTSKATLMSIELSDVQSAEESVGLRTSMVEAVTPVVCMPLLNEITYASPQSILIKSSSSNFDPPPLPPLKPPDQSFSKIIVELHVICNLMMPPPPPKPLYAIHGDVNITVLLSCLEIVCANRMVIKTELSTDSDHCILREDLVDGNRYDISILELAFVPFNALILYVKCSKSFAHKVVIYIFQVWNAHHVFDVMPKMIVFCSNSLNVGFITAGVLDEKIVIM</sequence>
<comment type="caution">
    <text evidence="1">The sequence shown here is derived from an EMBL/GenBank/DDBJ whole genome shotgun (WGS) entry which is preliminary data.</text>
</comment>
<accession>A0A392M810</accession>
<evidence type="ECO:0000313" key="2">
    <source>
        <dbReference type="Proteomes" id="UP000265520"/>
    </source>
</evidence>
<dbReference type="Proteomes" id="UP000265520">
    <property type="component" value="Unassembled WGS sequence"/>
</dbReference>
<dbReference type="EMBL" id="LXQA010005500">
    <property type="protein sequence ID" value="MCH83627.1"/>
    <property type="molecule type" value="Genomic_DNA"/>
</dbReference>
<feature type="non-terminal residue" evidence="1">
    <location>
        <position position="1"/>
    </location>
</feature>
<evidence type="ECO:0000313" key="1">
    <source>
        <dbReference type="EMBL" id="MCH83627.1"/>
    </source>
</evidence>
<reference evidence="1 2" key="1">
    <citation type="journal article" date="2018" name="Front. Plant Sci.">
        <title>Red Clover (Trifolium pratense) and Zigzag Clover (T. medium) - A Picture of Genomic Similarities and Differences.</title>
        <authorList>
            <person name="Dluhosova J."/>
            <person name="Istvanek J."/>
            <person name="Nedelnik J."/>
            <person name="Repkova J."/>
        </authorList>
    </citation>
    <scope>NUCLEOTIDE SEQUENCE [LARGE SCALE GENOMIC DNA]</scope>
    <source>
        <strain evidence="2">cv. 10/8</strain>
        <tissue evidence="1">Leaf</tissue>
    </source>
</reference>